<proteinExistence type="predicted"/>
<dbReference type="InterPro" id="IPR050302">
    <property type="entry name" value="Rab_GAP_TBC_domain"/>
</dbReference>
<evidence type="ECO:0000256" key="1">
    <source>
        <dbReference type="SAM" id="MobiDB-lite"/>
    </source>
</evidence>
<keyword evidence="4" id="KW-1185">Reference proteome</keyword>
<feature type="compositionally biased region" description="Low complexity" evidence="1">
    <location>
        <begin position="56"/>
        <end position="74"/>
    </location>
</feature>
<dbReference type="PROSITE" id="PS50086">
    <property type="entry name" value="TBC_RABGAP"/>
    <property type="match status" value="1"/>
</dbReference>
<dbReference type="InterPro" id="IPR035969">
    <property type="entry name" value="Rab-GAP_TBC_sf"/>
</dbReference>
<dbReference type="SMART" id="SM00164">
    <property type="entry name" value="TBC"/>
    <property type="match status" value="1"/>
</dbReference>
<evidence type="ECO:0000313" key="4">
    <source>
        <dbReference type="Proteomes" id="UP001164286"/>
    </source>
</evidence>
<feature type="compositionally biased region" description="Low complexity" evidence="1">
    <location>
        <begin position="125"/>
        <end position="134"/>
    </location>
</feature>
<feature type="compositionally biased region" description="Low complexity" evidence="1">
    <location>
        <begin position="16"/>
        <end position="25"/>
    </location>
</feature>
<dbReference type="AlphaFoldDB" id="A0AA38HC51"/>
<dbReference type="SUPFAM" id="SSF47923">
    <property type="entry name" value="Ypt/Rab-GAP domain of gyp1p"/>
    <property type="match status" value="2"/>
</dbReference>
<dbReference type="InterPro" id="IPR000195">
    <property type="entry name" value="Rab-GAP-TBC_dom"/>
</dbReference>
<dbReference type="Gene3D" id="1.10.10.750">
    <property type="entry name" value="Ypt/Rab-GAP domain of gyp1p, domain 1"/>
    <property type="match status" value="1"/>
</dbReference>
<protein>
    <submittedName>
        <fullName evidence="3">Rab-GTPase-TBC domain-containing protein</fullName>
    </submittedName>
</protein>
<dbReference type="PANTHER" id="PTHR47219">
    <property type="entry name" value="RAB GTPASE-ACTIVATING PROTEIN 1-LIKE"/>
    <property type="match status" value="1"/>
</dbReference>
<feature type="compositionally biased region" description="Pro residues" evidence="1">
    <location>
        <begin position="114"/>
        <end position="124"/>
    </location>
</feature>
<dbReference type="Gene3D" id="1.10.8.270">
    <property type="entry name" value="putative rabgap domain of human tbc1 domain family member 14 like domains"/>
    <property type="match status" value="1"/>
</dbReference>
<dbReference type="Gene3D" id="1.10.472.80">
    <property type="entry name" value="Ypt/Rab-GAP domain of gyp1p, domain 3"/>
    <property type="match status" value="1"/>
</dbReference>
<feature type="domain" description="Rab-GAP TBC" evidence="2">
    <location>
        <begin position="246"/>
        <end position="439"/>
    </location>
</feature>
<dbReference type="RefSeq" id="XP_052948605.1">
    <property type="nucleotide sequence ID" value="XM_053086500.1"/>
</dbReference>
<evidence type="ECO:0000259" key="2">
    <source>
        <dbReference type="PROSITE" id="PS50086"/>
    </source>
</evidence>
<reference evidence="3" key="1">
    <citation type="journal article" date="2022" name="G3 (Bethesda)">
        <title>High quality genome of the basidiomycete yeast Dioszegia hungarica PDD-24b-2 isolated from cloud water.</title>
        <authorList>
            <person name="Jarrige D."/>
            <person name="Haridas S."/>
            <person name="Bleykasten-Grosshans C."/>
            <person name="Joly M."/>
            <person name="Nadalig T."/>
            <person name="Sancelme M."/>
            <person name="Vuilleumier S."/>
            <person name="Grigoriev I.V."/>
            <person name="Amato P."/>
            <person name="Bringel F."/>
        </authorList>
    </citation>
    <scope>NUCLEOTIDE SEQUENCE</scope>
    <source>
        <strain evidence="3">PDD-24b-2</strain>
    </source>
</reference>
<dbReference type="GeneID" id="77725701"/>
<comment type="caution">
    <text evidence="3">The sequence shown here is derived from an EMBL/GenBank/DDBJ whole genome shotgun (WGS) entry which is preliminary data.</text>
</comment>
<accession>A0AA38HC51</accession>
<dbReference type="EMBL" id="JAKWFO010000002">
    <property type="protein sequence ID" value="KAI9638828.1"/>
    <property type="molecule type" value="Genomic_DNA"/>
</dbReference>
<organism evidence="3 4">
    <name type="scientific">Dioszegia hungarica</name>
    <dbReference type="NCBI Taxonomy" id="4972"/>
    <lineage>
        <taxon>Eukaryota</taxon>
        <taxon>Fungi</taxon>
        <taxon>Dikarya</taxon>
        <taxon>Basidiomycota</taxon>
        <taxon>Agaricomycotina</taxon>
        <taxon>Tremellomycetes</taxon>
        <taxon>Tremellales</taxon>
        <taxon>Bulleribasidiaceae</taxon>
        <taxon>Dioszegia</taxon>
    </lineage>
</organism>
<dbReference type="GO" id="GO:0031267">
    <property type="term" value="F:small GTPase binding"/>
    <property type="evidence" value="ECO:0007669"/>
    <property type="project" value="TreeGrafter"/>
</dbReference>
<dbReference type="Proteomes" id="UP001164286">
    <property type="component" value="Unassembled WGS sequence"/>
</dbReference>
<feature type="region of interest" description="Disordered" evidence="1">
    <location>
        <begin position="1"/>
        <end position="150"/>
    </location>
</feature>
<evidence type="ECO:0000313" key="3">
    <source>
        <dbReference type="EMBL" id="KAI9638828.1"/>
    </source>
</evidence>
<dbReference type="Pfam" id="PF00566">
    <property type="entry name" value="RabGAP-TBC"/>
    <property type="match status" value="1"/>
</dbReference>
<gene>
    <name evidence="3" type="ORF">MKK02DRAFT_22018</name>
</gene>
<dbReference type="PANTHER" id="PTHR47219:SF15">
    <property type="entry name" value="TBC1 DOMAIN FAMILY MEMBER 12 ISOFORM X1"/>
    <property type="match status" value="1"/>
</dbReference>
<dbReference type="GO" id="GO:0005096">
    <property type="term" value="F:GTPase activator activity"/>
    <property type="evidence" value="ECO:0007669"/>
    <property type="project" value="TreeGrafter"/>
</dbReference>
<sequence>MAFESIPLSSTPPQPTTSAPLPSSPRGALNPPSGKDGKRRSWNGFGAAKGDKASKRSSWINGSSSSGVNGESTGPPLPVAKNGSSEAVIAEEAGSSAPGNPAEPSEKPRIHAPPAHPHPFPLPSSSPLSSANKPLPAPEPIAGPSGGIGAKGLSAFEKIVNHTRPSHLPPKPKDEDDTHYHQWEAMMAQARDHEKERRKVQEARRMEKEKKLAAATPVWDALLNDPGFTVGKVKADKGLREMWFGGVPGYLRGKAWGLAIGNPLALSKDAYKSYVARARKALDSGRFPDAILEQIEYDLDRTLPQLKLFGRTSPMRADLHEFLAAWVVYRSDEGLGYAPYVSQIAAMLLLPSPPASAFLQLCNLLSRPCLRAFVTETKDEIEAFYRVFENLQADTFPKIFANCSSLGLRLPEGYFRSMLVEQVPFEACCRLWDQIVLDGDGYIFRSALAIFGFLEPRLHYPDKNEILSVLEGRNKATLAITEREKQRARLKGEAFDEELDGKLSVFGLNEDALFDWLATDGWRESRYERLVVREMPD</sequence>
<name>A0AA38HC51_9TREE</name>